<keyword evidence="2" id="KW-1185">Reference proteome</keyword>
<reference evidence="1" key="1">
    <citation type="submission" date="2022-12" db="EMBL/GenBank/DDBJ databases">
        <authorList>
            <person name="Petersen C."/>
        </authorList>
    </citation>
    <scope>NUCLEOTIDE SEQUENCE</scope>
    <source>
        <strain evidence="1">IBT 21472</strain>
    </source>
</reference>
<dbReference type="Proteomes" id="UP001147746">
    <property type="component" value="Unassembled WGS sequence"/>
</dbReference>
<gene>
    <name evidence="1" type="ORF">N7476_005748</name>
</gene>
<organism evidence="1 2">
    <name type="scientific">Penicillium atrosanguineum</name>
    <dbReference type="NCBI Taxonomy" id="1132637"/>
    <lineage>
        <taxon>Eukaryota</taxon>
        <taxon>Fungi</taxon>
        <taxon>Dikarya</taxon>
        <taxon>Ascomycota</taxon>
        <taxon>Pezizomycotina</taxon>
        <taxon>Eurotiomycetes</taxon>
        <taxon>Eurotiomycetidae</taxon>
        <taxon>Eurotiales</taxon>
        <taxon>Aspergillaceae</taxon>
        <taxon>Penicillium</taxon>
    </lineage>
</organism>
<proteinExistence type="predicted"/>
<dbReference type="AlphaFoldDB" id="A0A9W9U3W1"/>
<evidence type="ECO:0000313" key="2">
    <source>
        <dbReference type="Proteomes" id="UP001147746"/>
    </source>
</evidence>
<reference evidence="1" key="2">
    <citation type="journal article" date="2023" name="IMA Fungus">
        <title>Comparative genomic study of the Penicillium genus elucidates a diverse pangenome and 15 lateral gene transfer events.</title>
        <authorList>
            <person name="Petersen C."/>
            <person name="Sorensen T."/>
            <person name="Nielsen M.R."/>
            <person name="Sondergaard T.E."/>
            <person name="Sorensen J.L."/>
            <person name="Fitzpatrick D.A."/>
            <person name="Frisvad J.C."/>
            <person name="Nielsen K.L."/>
        </authorList>
    </citation>
    <scope>NUCLEOTIDE SEQUENCE</scope>
    <source>
        <strain evidence="1">IBT 21472</strain>
    </source>
</reference>
<comment type="caution">
    <text evidence="1">The sequence shown here is derived from an EMBL/GenBank/DDBJ whole genome shotgun (WGS) entry which is preliminary data.</text>
</comment>
<sequence>MSIKEYDPKKDIGKGKMGSPCEIAGIYNHRRTNVGSCGIVWDDQTMAFRRATKKEHTANPSDVDSMLDEYVNMDDENGRAIFE</sequence>
<accession>A0A9W9U3W1</accession>
<protein>
    <submittedName>
        <fullName evidence="1">Uncharacterized protein</fullName>
    </submittedName>
</protein>
<name>A0A9W9U3W1_9EURO</name>
<evidence type="ECO:0000313" key="1">
    <source>
        <dbReference type="EMBL" id="KAJ5315441.1"/>
    </source>
</evidence>
<dbReference type="EMBL" id="JAPZBO010000005">
    <property type="protein sequence ID" value="KAJ5315441.1"/>
    <property type="molecule type" value="Genomic_DNA"/>
</dbReference>